<dbReference type="GO" id="GO:0045493">
    <property type="term" value="P:xylan catabolic process"/>
    <property type="evidence" value="ECO:0007669"/>
    <property type="project" value="UniProtKB-KW"/>
</dbReference>
<reference evidence="11" key="1">
    <citation type="journal article" date="2020" name="Stud. Mycol.">
        <title>101 Dothideomycetes genomes: a test case for predicting lifestyles and emergence of pathogens.</title>
        <authorList>
            <person name="Haridas S."/>
            <person name="Albert R."/>
            <person name="Binder M."/>
            <person name="Bloem J."/>
            <person name="Labutti K."/>
            <person name="Salamov A."/>
            <person name="Andreopoulos B."/>
            <person name="Baker S."/>
            <person name="Barry K."/>
            <person name="Bills G."/>
            <person name="Bluhm B."/>
            <person name="Cannon C."/>
            <person name="Castanera R."/>
            <person name="Culley D."/>
            <person name="Daum C."/>
            <person name="Ezra D."/>
            <person name="Gonzalez J."/>
            <person name="Henrissat B."/>
            <person name="Kuo A."/>
            <person name="Liang C."/>
            <person name="Lipzen A."/>
            <person name="Lutzoni F."/>
            <person name="Magnuson J."/>
            <person name="Mondo S."/>
            <person name="Nolan M."/>
            <person name="Ohm R."/>
            <person name="Pangilinan J."/>
            <person name="Park H.-J."/>
            <person name="Ramirez L."/>
            <person name="Alfaro M."/>
            <person name="Sun H."/>
            <person name="Tritt A."/>
            <person name="Yoshinaga Y."/>
            <person name="Zwiers L.-H."/>
            <person name="Turgeon B."/>
            <person name="Goodwin S."/>
            <person name="Spatafora J."/>
            <person name="Crous P."/>
            <person name="Grigoriev I."/>
        </authorList>
    </citation>
    <scope>NUCLEOTIDE SEQUENCE</scope>
    <source>
        <strain evidence="11">CBS 473.64</strain>
    </source>
</reference>
<sequence length="531" mass="58060">MKLFFLNVLAILLRYTNASASFQSRCLAFSPESTIFNSTLTAREYVTKGTNLTFPDNDKSCNQPFQVAAANLCRIALHVPTSNRSSITMELWLPEQWESGRVLAAGNGGIDGCIAYDDLAYGTEHGFATVAANNGHNGTSGKAFLNNPDVIIDYAYRSLHTSILQAKKLASLFYGQKYQKSYYIGCSLGGRQGIGAADRYPDDFDGIVAGSPASDFNHLYAWRASFYPITGKNTSADFINAAKWVVIHDEVLRQCDTLDGVKDGIIEDPSLCHFRPEALLCQSGQNTSQCLSSAQVEILNRIYNSPLYGTDGKLIYPAMQPGNELKASTGLYNGLAWPLSQDWYRYVLLNDSTWDASTFNISTAMLADQINPSNIRTFPTTLAPFASVGGKLITFHGGQDQQITSFQGARFYNNLARGMSVSSASLDEFYRFFRISGMFHCGSGPGAWVFGQAGAASAAGIPFEAENNVLAAIVDWVEKGKAPEGILGTKFVDDTVAKGVSFQRRHCRYPFRNTYVSGDAKEPGNWQCRGV</sequence>
<organism evidence="11 12">
    <name type="scientific">Massarina eburnea CBS 473.64</name>
    <dbReference type="NCBI Taxonomy" id="1395130"/>
    <lineage>
        <taxon>Eukaryota</taxon>
        <taxon>Fungi</taxon>
        <taxon>Dikarya</taxon>
        <taxon>Ascomycota</taxon>
        <taxon>Pezizomycotina</taxon>
        <taxon>Dothideomycetes</taxon>
        <taxon>Pleosporomycetidae</taxon>
        <taxon>Pleosporales</taxon>
        <taxon>Massarineae</taxon>
        <taxon>Massarinaceae</taxon>
        <taxon>Massarina</taxon>
    </lineage>
</organism>
<dbReference type="AlphaFoldDB" id="A0A6A6RVY0"/>
<feature type="signal peptide" evidence="10">
    <location>
        <begin position="1"/>
        <end position="18"/>
    </location>
</feature>
<keyword evidence="3" id="KW-0858">Xylan degradation</keyword>
<proteinExistence type="inferred from homology"/>
<dbReference type="SUPFAM" id="SSF53474">
    <property type="entry name" value="alpha/beta-Hydrolases"/>
    <property type="match status" value="1"/>
</dbReference>
<keyword evidence="7" id="KW-0106">Calcium</keyword>
<keyword evidence="12" id="KW-1185">Reference proteome</keyword>
<keyword evidence="4" id="KW-0479">Metal-binding</keyword>
<dbReference type="PANTHER" id="PTHR33938:SF15">
    <property type="entry name" value="FERULOYL ESTERASE B-RELATED"/>
    <property type="match status" value="1"/>
</dbReference>
<evidence type="ECO:0000256" key="7">
    <source>
        <dbReference type="ARBA" id="ARBA00022837"/>
    </source>
</evidence>
<evidence type="ECO:0000256" key="10">
    <source>
        <dbReference type="RuleBase" id="RU361238"/>
    </source>
</evidence>
<keyword evidence="5 10" id="KW-0732">Signal</keyword>
<evidence type="ECO:0000256" key="3">
    <source>
        <dbReference type="ARBA" id="ARBA00022651"/>
    </source>
</evidence>
<dbReference type="Gene3D" id="3.40.50.1820">
    <property type="entry name" value="alpha/beta hydrolase"/>
    <property type="match status" value="1"/>
</dbReference>
<evidence type="ECO:0000256" key="5">
    <source>
        <dbReference type="ARBA" id="ARBA00022729"/>
    </source>
</evidence>
<evidence type="ECO:0000256" key="6">
    <source>
        <dbReference type="ARBA" id="ARBA00022801"/>
    </source>
</evidence>
<keyword evidence="3" id="KW-0119">Carbohydrate metabolism</keyword>
<comment type="similarity">
    <text evidence="1 10">Belongs to the tannase family.</text>
</comment>
<dbReference type="PANTHER" id="PTHR33938">
    <property type="entry name" value="FERULOYL ESTERASE B-RELATED"/>
    <property type="match status" value="1"/>
</dbReference>
<dbReference type="InterPro" id="IPR029058">
    <property type="entry name" value="AB_hydrolase_fold"/>
</dbReference>
<comment type="catalytic activity">
    <reaction evidence="9">
        <text>feruloyl-polysaccharide + H2O = ferulate + polysaccharide.</text>
        <dbReference type="EC" id="3.1.1.73"/>
    </reaction>
</comment>
<evidence type="ECO:0000256" key="4">
    <source>
        <dbReference type="ARBA" id="ARBA00022723"/>
    </source>
</evidence>
<evidence type="ECO:0000313" key="11">
    <source>
        <dbReference type="EMBL" id="KAF2639500.1"/>
    </source>
</evidence>
<keyword evidence="2" id="KW-0719">Serine esterase</keyword>
<keyword evidence="8" id="KW-1015">Disulfide bond</keyword>
<evidence type="ECO:0000256" key="9">
    <source>
        <dbReference type="ARBA" id="ARBA00034075"/>
    </source>
</evidence>
<dbReference type="GO" id="GO:0046872">
    <property type="term" value="F:metal ion binding"/>
    <property type="evidence" value="ECO:0007669"/>
    <property type="project" value="UniProtKB-KW"/>
</dbReference>
<evidence type="ECO:0000256" key="8">
    <source>
        <dbReference type="ARBA" id="ARBA00023157"/>
    </source>
</evidence>
<gene>
    <name evidence="11" type="ORF">P280DRAFT_453342</name>
</gene>
<evidence type="ECO:0000256" key="2">
    <source>
        <dbReference type="ARBA" id="ARBA00022487"/>
    </source>
</evidence>
<dbReference type="Proteomes" id="UP000799753">
    <property type="component" value="Unassembled WGS sequence"/>
</dbReference>
<accession>A0A6A6RVY0</accession>
<feature type="chain" id="PRO_5025719174" description="Carboxylic ester hydrolase" evidence="10">
    <location>
        <begin position="19"/>
        <end position="531"/>
    </location>
</feature>
<dbReference type="GO" id="GO:0030600">
    <property type="term" value="F:feruloyl esterase activity"/>
    <property type="evidence" value="ECO:0007669"/>
    <property type="project" value="UniProtKB-EC"/>
</dbReference>
<dbReference type="EMBL" id="MU006786">
    <property type="protein sequence ID" value="KAF2639500.1"/>
    <property type="molecule type" value="Genomic_DNA"/>
</dbReference>
<keyword evidence="3" id="KW-0624">Polysaccharide degradation</keyword>
<evidence type="ECO:0000313" key="12">
    <source>
        <dbReference type="Proteomes" id="UP000799753"/>
    </source>
</evidence>
<evidence type="ECO:0000256" key="1">
    <source>
        <dbReference type="ARBA" id="ARBA00006249"/>
    </source>
</evidence>
<name>A0A6A6RVY0_9PLEO</name>
<dbReference type="InterPro" id="IPR011118">
    <property type="entry name" value="Tannase/feruloyl_esterase"/>
</dbReference>
<dbReference type="OrthoDB" id="3039123at2759"/>
<dbReference type="Pfam" id="PF07519">
    <property type="entry name" value="Tannase"/>
    <property type="match status" value="1"/>
</dbReference>
<keyword evidence="6 10" id="KW-0378">Hydrolase</keyword>
<dbReference type="EC" id="3.1.1.-" evidence="10"/>
<protein>
    <recommendedName>
        <fullName evidence="10">Carboxylic ester hydrolase</fullName>
        <ecNumber evidence="10">3.1.1.-</ecNumber>
    </recommendedName>
</protein>